<dbReference type="EMBL" id="JAEAGR010000029">
    <property type="protein sequence ID" value="MBH1942576.1"/>
    <property type="molecule type" value="Genomic_DNA"/>
</dbReference>
<protein>
    <submittedName>
        <fullName evidence="2">GNAT family N-acetyltransferase</fullName>
    </submittedName>
</protein>
<sequence>MLEHKGTMSIETDRLLLRRFLQSDAKSMFHNWTNDEDVCKYMRWPKHKNINETRDIIAGWINSYNKLSFYLWAITLKESDELVGSIVLFVVNENDHSGDVGYCLGKRYWGKGIATEALKAVLNYAFFKINFNRIETYHSINNPASGKVMQKCGMVFEGLAKQKYKSTIGYEDCNMYAILKENFKLK</sequence>
<dbReference type="PANTHER" id="PTHR43792">
    <property type="entry name" value="GNAT FAMILY, PUTATIVE (AFU_ORTHOLOGUE AFUA_3G00765)-RELATED-RELATED"/>
    <property type="match status" value="1"/>
</dbReference>
<dbReference type="RefSeq" id="WP_197662829.1">
    <property type="nucleotide sequence ID" value="NZ_JAEAGR010000029.1"/>
</dbReference>
<evidence type="ECO:0000313" key="2">
    <source>
        <dbReference type="EMBL" id="MBH1942576.1"/>
    </source>
</evidence>
<comment type="caution">
    <text evidence="2">The sequence shown here is derived from an EMBL/GenBank/DDBJ whole genome shotgun (WGS) entry which is preliminary data.</text>
</comment>
<dbReference type="AlphaFoldDB" id="A0A8J7KUK2"/>
<evidence type="ECO:0000259" key="1">
    <source>
        <dbReference type="PROSITE" id="PS51186"/>
    </source>
</evidence>
<dbReference type="PROSITE" id="PS51186">
    <property type="entry name" value="GNAT"/>
    <property type="match status" value="1"/>
</dbReference>
<evidence type="ECO:0000313" key="3">
    <source>
        <dbReference type="Proteomes" id="UP000623269"/>
    </source>
</evidence>
<organism evidence="2 3">
    <name type="scientific">Mobilitalea sibirica</name>
    <dbReference type="NCBI Taxonomy" id="1462919"/>
    <lineage>
        <taxon>Bacteria</taxon>
        <taxon>Bacillati</taxon>
        <taxon>Bacillota</taxon>
        <taxon>Clostridia</taxon>
        <taxon>Lachnospirales</taxon>
        <taxon>Lachnospiraceae</taxon>
        <taxon>Mobilitalea</taxon>
    </lineage>
</organism>
<dbReference type="PANTHER" id="PTHR43792:SF1">
    <property type="entry name" value="N-ACETYLTRANSFERASE DOMAIN-CONTAINING PROTEIN"/>
    <property type="match status" value="1"/>
</dbReference>
<proteinExistence type="predicted"/>
<feature type="domain" description="N-acetyltransferase" evidence="1">
    <location>
        <begin position="15"/>
        <end position="176"/>
    </location>
</feature>
<dbReference type="SUPFAM" id="SSF55729">
    <property type="entry name" value="Acyl-CoA N-acyltransferases (Nat)"/>
    <property type="match status" value="1"/>
</dbReference>
<dbReference type="InterPro" id="IPR016181">
    <property type="entry name" value="Acyl_CoA_acyltransferase"/>
</dbReference>
<dbReference type="CDD" id="cd04301">
    <property type="entry name" value="NAT_SF"/>
    <property type="match status" value="1"/>
</dbReference>
<dbReference type="Pfam" id="PF13302">
    <property type="entry name" value="Acetyltransf_3"/>
    <property type="match status" value="1"/>
</dbReference>
<accession>A0A8J7KUK2</accession>
<dbReference type="InterPro" id="IPR051531">
    <property type="entry name" value="N-acetyltransferase"/>
</dbReference>
<dbReference type="GO" id="GO:0016747">
    <property type="term" value="F:acyltransferase activity, transferring groups other than amino-acyl groups"/>
    <property type="evidence" value="ECO:0007669"/>
    <property type="project" value="InterPro"/>
</dbReference>
<dbReference type="Gene3D" id="3.40.630.30">
    <property type="match status" value="1"/>
</dbReference>
<dbReference type="InterPro" id="IPR000182">
    <property type="entry name" value="GNAT_dom"/>
</dbReference>
<gene>
    <name evidence="2" type="ORF">I5677_16915</name>
</gene>
<keyword evidence="3" id="KW-1185">Reference proteome</keyword>
<name>A0A8J7KUK2_9FIRM</name>
<reference evidence="2" key="1">
    <citation type="submission" date="2020-12" db="EMBL/GenBank/DDBJ databases">
        <title>M. sibirica DSM 26468T genome.</title>
        <authorList>
            <person name="Thieme N."/>
            <person name="Rettenmaier R."/>
            <person name="Zverlov V."/>
            <person name="Liebl W."/>
        </authorList>
    </citation>
    <scope>NUCLEOTIDE SEQUENCE</scope>
    <source>
        <strain evidence="2">DSM 26468</strain>
    </source>
</reference>
<dbReference type="Proteomes" id="UP000623269">
    <property type="component" value="Unassembled WGS sequence"/>
</dbReference>